<comment type="caution">
    <text evidence="2">The sequence shown here is derived from an EMBL/GenBank/DDBJ whole genome shotgun (WGS) entry which is preliminary data.</text>
</comment>
<name>A0ABT8VWL7_9GAMM</name>
<reference evidence="2" key="1">
    <citation type="submission" date="2023-07" db="EMBL/GenBank/DDBJ databases">
        <title>Marinobacter sp. chi1 genome sequencing and assembly.</title>
        <authorList>
            <person name="Park S."/>
        </authorList>
    </citation>
    <scope>NUCLEOTIDE SEQUENCE</scope>
    <source>
        <strain evidence="2">Chi1</strain>
    </source>
</reference>
<gene>
    <name evidence="2" type="ORF">QVZ43_01585</name>
</gene>
<dbReference type="RefSeq" id="WP_223794011.1">
    <property type="nucleotide sequence ID" value="NZ_JAUMIS010000001.1"/>
</dbReference>
<dbReference type="Pfam" id="PF07238">
    <property type="entry name" value="PilZ"/>
    <property type="match status" value="1"/>
</dbReference>
<dbReference type="EMBL" id="JAUMIS010000001">
    <property type="protein sequence ID" value="MDO3720391.1"/>
    <property type="molecule type" value="Genomic_DNA"/>
</dbReference>
<dbReference type="InterPro" id="IPR009875">
    <property type="entry name" value="PilZ_domain"/>
</dbReference>
<accession>A0ABT8VWL7</accession>
<sequence length="151" mass="16697">MGKAESIKTSHANRVTMKPVAIKSNLRNQQRVDVKFDIAVETESGDKLTCTTINLSRSGVMISCNRGDIKKLIPTQQSPAPGHWIAVKTAFSVPVLAHQPVSVVADCNIVHMRRVARDEFHLGINFSEFEGNGFDYVDRYVAELLADSKTI</sequence>
<feature type="domain" description="PilZ" evidence="1">
    <location>
        <begin position="26"/>
        <end position="142"/>
    </location>
</feature>
<keyword evidence="3" id="KW-1185">Reference proteome</keyword>
<organism evidence="2 3">
    <name type="scientific">Marinobacter suaedae</name>
    <dbReference type="NCBI Taxonomy" id="3057675"/>
    <lineage>
        <taxon>Bacteria</taxon>
        <taxon>Pseudomonadati</taxon>
        <taxon>Pseudomonadota</taxon>
        <taxon>Gammaproteobacteria</taxon>
        <taxon>Pseudomonadales</taxon>
        <taxon>Marinobacteraceae</taxon>
        <taxon>Marinobacter</taxon>
    </lineage>
</organism>
<dbReference type="Proteomes" id="UP001168640">
    <property type="component" value="Unassembled WGS sequence"/>
</dbReference>
<evidence type="ECO:0000313" key="2">
    <source>
        <dbReference type="EMBL" id="MDO3720391.1"/>
    </source>
</evidence>
<proteinExistence type="predicted"/>
<protein>
    <submittedName>
        <fullName evidence="2">PilZ domain-containing protein</fullName>
    </submittedName>
</protein>
<dbReference type="Gene3D" id="2.40.10.220">
    <property type="entry name" value="predicted glycosyltransferase like domains"/>
    <property type="match status" value="1"/>
</dbReference>
<evidence type="ECO:0000259" key="1">
    <source>
        <dbReference type="Pfam" id="PF07238"/>
    </source>
</evidence>
<evidence type="ECO:0000313" key="3">
    <source>
        <dbReference type="Proteomes" id="UP001168640"/>
    </source>
</evidence>